<protein>
    <recommendedName>
        <fullName evidence="4">CopL family metal-binding regulatory protein</fullName>
    </recommendedName>
</protein>
<feature type="chain" id="PRO_5046433244" description="CopL family metal-binding regulatory protein" evidence="1">
    <location>
        <begin position="23"/>
        <end position="125"/>
    </location>
</feature>
<feature type="signal peptide" evidence="1">
    <location>
        <begin position="1"/>
        <end position="22"/>
    </location>
</feature>
<comment type="caution">
    <text evidence="2">The sequence shown here is derived from an EMBL/GenBank/DDBJ whole genome shotgun (WGS) entry which is preliminary data.</text>
</comment>
<proteinExistence type="predicted"/>
<accession>A0ABU4RZT0</accession>
<sequence>MLARGLFITIFILQGLFSSAFAMPVVSKSQAAIAENAMATNAKAEHAMANCHGGLSPDSSPAIATQTDSEQCAGVCCCPGMCSSAPILTLEVFIFPHVNRRGFELVTAQAVIARPSSLYRPPNLI</sequence>
<dbReference type="RefSeq" id="WP_302722285.1">
    <property type="nucleotide sequence ID" value="NZ_JAULRU010000514.1"/>
</dbReference>
<evidence type="ECO:0000313" key="3">
    <source>
        <dbReference type="Proteomes" id="UP001273505"/>
    </source>
</evidence>
<evidence type="ECO:0000313" key="2">
    <source>
        <dbReference type="EMBL" id="MDX6850378.1"/>
    </source>
</evidence>
<keyword evidence="3" id="KW-1185">Reference proteome</keyword>
<evidence type="ECO:0008006" key="4">
    <source>
        <dbReference type="Google" id="ProtNLM"/>
    </source>
</evidence>
<reference evidence="2 3" key="1">
    <citation type="submission" date="2023-11" db="EMBL/GenBank/DDBJ databases">
        <title>Gilvimarinus fulvus sp. nov., isolated from the surface of Kelp.</title>
        <authorList>
            <person name="Sun Y.Y."/>
            <person name="Gong Y."/>
            <person name="Du Z.J."/>
        </authorList>
    </citation>
    <scope>NUCLEOTIDE SEQUENCE [LARGE SCALE GENOMIC DNA]</scope>
    <source>
        <strain evidence="2 3">SDUM040013</strain>
    </source>
</reference>
<keyword evidence="1" id="KW-0732">Signal</keyword>
<dbReference type="EMBL" id="JAXAFO010000023">
    <property type="protein sequence ID" value="MDX6850378.1"/>
    <property type="molecule type" value="Genomic_DNA"/>
</dbReference>
<gene>
    <name evidence="2" type="ORF">SCD92_13475</name>
</gene>
<evidence type="ECO:0000256" key="1">
    <source>
        <dbReference type="SAM" id="SignalP"/>
    </source>
</evidence>
<dbReference type="Proteomes" id="UP001273505">
    <property type="component" value="Unassembled WGS sequence"/>
</dbReference>
<name>A0ABU4RZT0_9GAMM</name>
<organism evidence="2 3">
    <name type="scientific">Gilvimarinus gilvus</name>
    <dbReference type="NCBI Taxonomy" id="3058038"/>
    <lineage>
        <taxon>Bacteria</taxon>
        <taxon>Pseudomonadati</taxon>
        <taxon>Pseudomonadota</taxon>
        <taxon>Gammaproteobacteria</taxon>
        <taxon>Cellvibrionales</taxon>
        <taxon>Cellvibrionaceae</taxon>
        <taxon>Gilvimarinus</taxon>
    </lineage>
</organism>